<dbReference type="Proteomes" id="UP000219285">
    <property type="component" value="Chromosome"/>
</dbReference>
<dbReference type="RefSeq" id="WP_075609715.1">
    <property type="nucleotide sequence ID" value="NZ_CP052766.1"/>
</dbReference>
<dbReference type="InterPro" id="IPR010819">
    <property type="entry name" value="AGE/CE"/>
</dbReference>
<keyword evidence="4" id="KW-1185">Reference proteome</keyword>
<sequence length="392" mass="45213">MNSKINNCRLVEAANAYDHWLGQQVFPVWLANGFEASGASIETFTAHGHPDLRSHKRIRVQARQMFCVCYGQTRGWTDSGSDILHGIDSFLANSTESHSPGFYPTILNAENQVIDTSRDLYDCAFFLLAYAWRYRVFHDLHALKNAHNLINIIEHLLKGSRGGWKEGDYAYQVRRQNPHMHLFEAFMALYESTRDAKWLAYAGEMFALFETVFFDEEAAVLREFFTDNWQPDPARSHVIEPGHMMEWVWLLYKYGSLSGKPVHKYCTTLYRQALKIGLCKSSDLLLDAVTATGEVITGTKRCWPMTEWVKAALAMTILFPNEKNKSHAYVNDASNALSSLMRHYRHPERAGHYIDRRDEKNNILDASMPASTLYHLCMTHNEVFNWLRLRCQ</sequence>
<dbReference type="EMBL" id="CP052766">
    <property type="protein sequence ID" value="QJR82290.1"/>
    <property type="molecule type" value="Genomic_DNA"/>
</dbReference>
<dbReference type="GO" id="GO:0016853">
    <property type="term" value="F:isomerase activity"/>
    <property type="evidence" value="ECO:0007669"/>
    <property type="project" value="UniProtKB-KW"/>
</dbReference>
<protein>
    <submittedName>
        <fullName evidence="3">Mannose-6-phosphate isomerase</fullName>
    </submittedName>
</protein>
<dbReference type="GO" id="GO:0005975">
    <property type="term" value="P:carbohydrate metabolic process"/>
    <property type="evidence" value="ECO:0007669"/>
    <property type="project" value="InterPro"/>
</dbReference>
<dbReference type="SUPFAM" id="SSF48208">
    <property type="entry name" value="Six-hairpin glycosidases"/>
    <property type="match status" value="1"/>
</dbReference>
<dbReference type="Pfam" id="PF07221">
    <property type="entry name" value="GlcNAc_2-epim"/>
    <property type="match status" value="1"/>
</dbReference>
<comment type="similarity">
    <text evidence="1">Belongs to the N-acylglucosamine 2-epimerase family.</text>
</comment>
<organism evidence="3 4">
    <name type="scientific">Alteromonas pelagimontana</name>
    <dbReference type="NCBI Taxonomy" id="1858656"/>
    <lineage>
        <taxon>Bacteria</taxon>
        <taxon>Pseudomonadati</taxon>
        <taxon>Pseudomonadota</taxon>
        <taxon>Gammaproteobacteria</taxon>
        <taxon>Alteromonadales</taxon>
        <taxon>Alteromonadaceae</taxon>
        <taxon>Alteromonas/Salinimonas group</taxon>
        <taxon>Alteromonas</taxon>
    </lineage>
</organism>
<reference evidence="4" key="1">
    <citation type="submission" date="2014-12" db="EMBL/GenBank/DDBJ databases">
        <title>Complete genome sequence of a multi-drug resistant Klebsiella pneumoniae.</title>
        <authorList>
            <person name="Hua X."/>
            <person name="Chen Q."/>
            <person name="Li X."/>
            <person name="Feng Y."/>
            <person name="Ruan Z."/>
            <person name="Yu Y."/>
        </authorList>
    </citation>
    <scope>NUCLEOTIDE SEQUENCE [LARGE SCALE GENOMIC DNA]</scope>
    <source>
        <strain evidence="4">5.12</strain>
    </source>
</reference>
<proteinExistence type="inferred from homology"/>
<accession>A0A6M4MI66</accession>
<evidence type="ECO:0000313" key="3">
    <source>
        <dbReference type="EMBL" id="QJR82290.1"/>
    </source>
</evidence>
<keyword evidence="2 3" id="KW-0413">Isomerase</keyword>
<dbReference type="InterPro" id="IPR008928">
    <property type="entry name" value="6-hairpin_glycosidase_sf"/>
</dbReference>
<reference evidence="3 4" key="2">
    <citation type="submission" date="2020-04" db="EMBL/GenBank/DDBJ databases">
        <title>Complete genome sequence of Alteromonas pelagimontana 5.12T.</title>
        <authorList>
            <person name="Sinha R.K."/>
            <person name="Krishnan K.P."/>
            <person name="Kurian J.P."/>
        </authorList>
    </citation>
    <scope>NUCLEOTIDE SEQUENCE [LARGE SCALE GENOMIC DNA]</scope>
    <source>
        <strain evidence="3 4">5.12</strain>
    </source>
</reference>
<evidence type="ECO:0000256" key="2">
    <source>
        <dbReference type="ARBA" id="ARBA00023235"/>
    </source>
</evidence>
<gene>
    <name evidence="3" type="ORF">CA267_016810</name>
</gene>
<dbReference type="PANTHER" id="PTHR15108">
    <property type="entry name" value="N-ACYLGLUCOSAMINE-2-EPIMERASE"/>
    <property type="match status" value="1"/>
</dbReference>
<dbReference type="Gene3D" id="1.50.10.10">
    <property type="match status" value="1"/>
</dbReference>
<evidence type="ECO:0000256" key="1">
    <source>
        <dbReference type="ARBA" id="ARBA00008558"/>
    </source>
</evidence>
<dbReference type="KEGG" id="apel:CA267_016810"/>
<name>A0A6M4MI66_9ALTE</name>
<evidence type="ECO:0000313" key="4">
    <source>
        <dbReference type="Proteomes" id="UP000219285"/>
    </source>
</evidence>
<dbReference type="InterPro" id="IPR012341">
    <property type="entry name" value="6hp_glycosidase-like_sf"/>
</dbReference>
<dbReference type="AlphaFoldDB" id="A0A6M4MI66"/>
<dbReference type="OrthoDB" id="9806359at2"/>